<sequence>MAITTPSEEEKPPGWLGASGGITTTIASSDDALPASPPAATNTKSRGTGFWIIMAALMLAFVISALDGAVVSTACQPSCTTSASARATCGWSNIYFLTTAAVQPFLGQLSDLWGRRWVFISTVACSSWAAVWFLSG</sequence>
<proteinExistence type="predicted"/>
<accession>A0ACC1NNB2</accession>
<reference evidence="1" key="1">
    <citation type="submission" date="2022-10" db="EMBL/GenBank/DDBJ databases">
        <title>Genome Sequence of Xylaria curta.</title>
        <authorList>
            <person name="Buettner E."/>
        </authorList>
    </citation>
    <scope>NUCLEOTIDE SEQUENCE</scope>
    <source>
        <strain evidence="1">Babe10</strain>
    </source>
</reference>
<name>A0ACC1NNB2_9PEZI</name>
<organism evidence="1 2">
    <name type="scientific">Xylaria curta</name>
    <dbReference type="NCBI Taxonomy" id="42375"/>
    <lineage>
        <taxon>Eukaryota</taxon>
        <taxon>Fungi</taxon>
        <taxon>Dikarya</taxon>
        <taxon>Ascomycota</taxon>
        <taxon>Pezizomycotina</taxon>
        <taxon>Sordariomycetes</taxon>
        <taxon>Xylariomycetidae</taxon>
        <taxon>Xylariales</taxon>
        <taxon>Xylariaceae</taxon>
        <taxon>Xylaria</taxon>
    </lineage>
</organism>
<protein>
    <submittedName>
        <fullName evidence="1">Uncharacterized protein</fullName>
    </submittedName>
</protein>
<comment type="caution">
    <text evidence="1">The sequence shown here is derived from an EMBL/GenBank/DDBJ whole genome shotgun (WGS) entry which is preliminary data.</text>
</comment>
<dbReference type="Proteomes" id="UP001143856">
    <property type="component" value="Unassembled WGS sequence"/>
</dbReference>
<keyword evidence="2" id="KW-1185">Reference proteome</keyword>
<evidence type="ECO:0000313" key="2">
    <source>
        <dbReference type="Proteomes" id="UP001143856"/>
    </source>
</evidence>
<dbReference type="EMBL" id="JAPDGR010001689">
    <property type="protein sequence ID" value="KAJ2980387.1"/>
    <property type="molecule type" value="Genomic_DNA"/>
</dbReference>
<evidence type="ECO:0000313" key="1">
    <source>
        <dbReference type="EMBL" id="KAJ2980387.1"/>
    </source>
</evidence>
<gene>
    <name evidence="1" type="ORF">NUW58_g6954</name>
</gene>